<dbReference type="InterPro" id="IPR006949">
    <property type="entry name" value="Barrel_Baseplate_J-like"/>
</dbReference>
<dbReference type="InterPro" id="IPR058531">
    <property type="entry name" value="Baseplate_J_M"/>
</dbReference>
<gene>
    <name evidence="5" type="ORF">EBB45_04665</name>
</gene>
<organism evidence="5 6">
    <name type="scientific">Lysinibacillus composti</name>
    <dbReference type="NCBI Taxonomy" id="720633"/>
    <lineage>
        <taxon>Bacteria</taxon>
        <taxon>Bacillati</taxon>
        <taxon>Bacillota</taxon>
        <taxon>Bacilli</taxon>
        <taxon>Bacillales</taxon>
        <taxon>Bacillaceae</taxon>
        <taxon>Lysinibacillus</taxon>
    </lineage>
</organism>
<dbReference type="RefSeq" id="WP_124763130.1">
    <property type="nucleotide sequence ID" value="NZ_JAFBDY010000002.1"/>
</dbReference>
<accession>A0A3N9UIM4</accession>
<dbReference type="Pfam" id="PF26078">
    <property type="entry name" value="Baseplate_J_M"/>
    <property type="match status" value="1"/>
</dbReference>
<proteinExistence type="inferred from homology"/>
<dbReference type="AlphaFoldDB" id="A0A3N9UIM4"/>
<evidence type="ECO:0000259" key="4">
    <source>
        <dbReference type="Pfam" id="PF26079"/>
    </source>
</evidence>
<dbReference type="PANTHER" id="PTHR37829:SF3">
    <property type="entry name" value="PROTEIN JAYE-RELATED"/>
    <property type="match status" value="1"/>
</dbReference>
<protein>
    <submittedName>
        <fullName evidence="5">Baseplate J/gp47 family protein</fullName>
    </submittedName>
</protein>
<dbReference type="InterPro" id="IPR058530">
    <property type="entry name" value="Baseplate_J-like_C"/>
</dbReference>
<name>A0A3N9UIM4_9BACI</name>
<sequence length="345" mass="37705">MAVETIHNEMLTNIDNKYDKSNGSFAYDITKSVAVVVNKQEEKIDSVLNKVDVEKLNGEELEKFIFQRTGIERKQATFATTTVTVTGVPFARINTGDLFAANNLFYQATQTVDLDASGKANVEVQCQVAGTVGNVPSGAINSFPITLSNIHTVTNPSTVSNGYDKEIDADLRNRYYEKLRYPGKSGNKHHYREWALSVPGVGKVKVFPLWNGPLTVKVSVVDANNNPAPQELLNDVFAFIEEERPFGAIVIVEAPVQISVNITATLTLANGYGVTNALESISQKVDSYLKSLIFESDYVSYSQIGKLILEAEGVVDYSNLLINDSETHLTIGENEIAVLGEVSAS</sequence>
<dbReference type="PANTHER" id="PTHR37829">
    <property type="entry name" value="PHAGE-LIKE ELEMENT PBSX PROTEIN XKDT"/>
    <property type="match status" value="1"/>
</dbReference>
<evidence type="ECO:0000256" key="1">
    <source>
        <dbReference type="ARBA" id="ARBA00038087"/>
    </source>
</evidence>
<evidence type="ECO:0000313" key="5">
    <source>
        <dbReference type="EMBL" id="RQW75913.1"/>
    </source>
</evidence>
<dbReference type="Proteomes" id="UP000274033">
    <property type="component" value="Unassembled WGS sequence"/>
</dbReference>
<comment type="similarity">
    <text evidence="1">Belongs to the Mu gp47/PBSX XkdT family.</text>
</comment>
<evidence type="ECO:0000259" key="2">
    <source>
        <dbReference type="Pfam" id="PF04865"/>
    </source>
</evidence>
<dbReference type="Pfam" id="PF04865">
    <property type="entry name" value="Baseplate_J"/>
    <property type="match status" value="1"/>
</dbReference>
<feature type="domain" description="Baseplate J-like C-terminal" evidence="4">
    <location>
        <begin position="260"/>
        <end position="344"/>
    </location>
</feature>
<reference evidence="5 6" key="1">
    <citation type="journal article" date="2013" name="J. Microbiol.">
        <title>Lysinibacillus chungkukjangi sp. nov., isolated from Chungkukjang, Korean fermented soybean food.</title>
        <authorList>
            <person name="Kim S.J."/>
            <person name="Jang Y.H."/>
            <person name="Hamada M."/>
            <person name="Ahn J.H."/>
            <person name="Weon H.Y."/>
            <person name="Suzuki K."/>
            <person name="Whang K.S."/>
            <person name="Kwon S.W."/>
        </authorList>
    </citation>
    <scope>NUCLEOTIDE SEQUENCE [LARGE SCALE GENOMIC DNA]</scope>
    <source>
        <strain evidence="5 6">MCCC 1A12701</strain>
    </source>
</reference>
<keyword evidence="6" id="KW-1185">Reference proteome</keyword>
<dbReference type="InterPro" id="IPR052399">
    <property type="entry name" value="Phage_Baseplate_Assmbl_Protein"/>
</dbReference>
<feature type="domain" description="Baseplate protein J-like barrel" evidence="2">
    <location>
        <begin position="82"/>
        <end position="162"/>
    </location>
</feature>
<dbReference type="OrthoDB" id="2554267at2"/>
<dbReference type="Pfam" id="PF26079">
    <property type="entry name" value="Baseplate_J_C"/>
    <property type="match status" value="1"/>
</dbReference>
<evidence type="ECO:0000313" key="6">
    <source>
        <dbReference type="Proteomes" id="UP000274033"/>
    </source>
</evidence>
<feature type="domain" description="Baseplate J-like central" evidence="3">
    <location>
        <begin position="184"/>
        <end position="254"/>
    </location>
</feature>
<comment type="caution">
    <text evidence="5">The sequence shown here is derived from an EMBL/GenBank/DDBJ whole genome shotgun (WGS) entry which is preliminary data.</text>
</comment>
<evidence type="ECO:0000259" key="3">
    <source>
        <dbReference type="Pfam" id="PF26078"/>
    </source>
</evidence>
<dbReference type="EMBL" id="RRCT01000002">
    <property type="protein sequence ID" value="RQW75913.1"/>
    <property type="molecule type" value="Genomic_DNA"/>
</dbReference>